<dbReference type="AlphaFoldDB" id="A0A9P7JM88"/>
<accession>A0A9P7JM88</accession>
<dbReference type="OrthoDB" id="2700629at2759"/>
<comment type="caution">
    <text evidence="1">The sequence shown here is derived from an EMBL/GenBank/DDBJ whole genome shotgun (WGS) entry which is preliminary data.</text>
</comment>
<dbReference type="Proteomes" id="UP000823399">
    <property type="component" value="Unassembled WGS sequence"/>
</dbReference>
<name>A0A9P7JM88_9AGAM</name>
<dbReference type="GeneID" id="64696745"/>
<organism evidence="1 2">
    <name type="scientific">Suillus discolor</name>
    <dbReference type="NCBI Taxonomy" id="1912936"/>
    <lineage>
        <taxon>Eukaryota</taxon>
        <taxon>Fungi</taxon>
        <taxon>Dikarya</taxon>
        <taxon>Basidiomycota</taxon>
        <taxon>Agaricomycotina</taxon>
        <taxon>Agaricomycetes</taxon>
        <taxon>Agaricomycetidae</taxon>
        <taxon>Boletales</taxon>
        <taxon>Suillineae</taxon>
        <taxon>Suillaceae</taxon>
        <taxon>Suillus</taxon>
    </lineage>
</organism>
<proteinExistence type="predicted"/>
<dbReference type="EMBL" id="JABBWM010000122">
    <property type="protein sequence ID" value="KAG2088385.1"/>
    <property type="molecule type" value="Genomic_DNA"/>
</dbReference>
<gene>
    <name evidence="1" type="ORF">F5147DRAFT_658723</name>
</gene>
<evidence type="ECO:0000313" key="1">
    <source>
        <dbReference type="EMBL" id="KAG2088385.1"/>
    </source>
</evidence>
<evidence type="ECO:0000313" key="2">
    <source>
        <dbReference type="Proteomes" id="UP000823399"/>
    </source>
</evidence>
<dbReference type="RefSeq" id="XP_041285521.1">
    <property type="nucleotide sequence ID" value="XM_041434486.1"/>
</dbReference>
<protein>
    <submittedName>
        <fullName evidence="1">Uncharacterized protein</fullName>
    </submittedName>
</protein>
<reference evidence="1" key="1">
    <citation type="journal article" date="2020" name="New Phytol.">
        <title>Comparative genomics reveals dynamic genome evolution in host specialist ectomycorrhizal fungi.</title>
        <authorList>
            <person name="Lofgren L.A."/>
            <person name="Nguyen N.H."/>
            <person name="Vilgalys R."/>
            <person name="Ruytinx J."/>
            <person name="Liao H.L."/>
            <person name="Branco S."/>
            <person name="Kuo A."/>
            <person name="LaButti K."/>
            <person name="Lipzen A."/>
            <person name="Andreopoulos W."/>
            <person name="Pangilinan J."/>
            <person name="Riley R."/>
            <person name="Hundley H."/>
            <person name="Na H."/>
            <person name="Barry K."/>
            <person name="Grigoriev I.V."/>
            <person name="Stajich J.E."/>
            <person name="Kennedy P.G."/>
        </authorList>
    </citation>
    <scope>NUCLEOTIDE SEQUENCE</scope>
    <source>
        <strain evidence="1">FC423</strain>
    </source>
</reference>
<keyword evidence="2" id="KW-1185">Reference proteome</keyword>
<sequence length="118" mass="12903">MKGGEPMDVFDEGEVNVAGNDAQPEWMIVDEDEVDGGDAMEDIIVDEDEVDGGHAMIFRDSVRSAVERSNGIETNSRLQQRFNAVKSKDDAAWGPAMDEDGAFGDRPSGNWAEYISFA</sequence>